<gene>
    <name evidence="2" type="ORF">A3C21_00485</name>
</gene>
<reference evidence="2 3" key="1">
    <citation type="journal article" date="2016" name="Nat. Commun.">
        <title>Thousands of microbial genomes shed light on interconnected biogeochemical processes in an aquifer system.</title>
        <authorList>
            <person name="Anantharaman K."/>
            <person name="Brown C.T."/>
            <person name="Hug L.A."/>
            <person name="Sharon I."/>
            <person name="Castelle C.J."/>
            <person name="Probst A.J."/>
            <person name="Thomas B.C."/>
            <person name="Singh A."/>
            <person name="Wilkins M.J."/>
            <person name="Karaoz U."/>
            <person name="Brodie E.L."/>
            <person name="Williams K.H."/>
            <person name="Hubbard S.S."/>
            <person name="Banfield J.F."/>
        </authorList>
    </citation>
    <scope>NUCLEOTIDE SEQUENCE [LARGE SCALE GENOMIC DNA]</scope>
</reference>
<name>A0A1F6E0S6_9BACT</name>
<dbReference type="Pfam" id="PF10688">
    <property type="entry name" value="Imp-YgjV"/>
    <property type="match status" value="1"/>
</dbReference>
<keyword evidence="1" id="KW-1133">Transmembrane helix</keyword>
<accession>A0A1F6E0S6</accession>
<sequence length="173" mass="19506">MNFWFIQAIGAVALIFVFFSWNAKTRKSILVLQSINIVFFIAHYLLLSAFIGAVMCLIVLGRNIVLYLKDKGKKWASHPAWFYALTLVAVGVLAVAWTGWISALPVIGVSIGMYGMWHDRPADIRFYMLISAIIWIPYTIAVQSYSGLLNQAVATIAILIGMYRHDRREIPLP</sequence>
<evidence type="ECO:0000313" key="2">
    <source>
        <dbReference type="EMBL" id="OGG67271.1"/>
    </source>
</evidence>
<dbReference type="AlphaFoldDB" id="A0A1F6E0S6"/>
<keyword evidence="1" id="KW-0472">Membrane</keyword>
<feature type="transmembrane region" description="Helical" evidence="1">
    <location>
        <begin position="35"/>
        <end position="60"/>
    </location>
</feature>
<comment type="caution">
    <text evidence="2">The sequence shown here is derived from an EMBL/GenBank/DDBJ whole genome shotgun (WGS) entry which is preliminary data.</text>
</comment>
<protein>
    <recommendedName>
        <fullName evidence="4">YgjV family protein</fullName>
    </recommendedName>
</protein>
<dbReference type="Proteomes" id="UP000178572">
    <property type="component" value="Unassembled WGS sequence"/>
</dbReference>
<evidence type="ECO:0000256" key="1">
    <source>
        <dbReference type="SAM" id="Phobius"/>
    </source>
</evidence>
<dbReference type="EMBL" id="MFLN01000019">
    <property type="protein sequence ID" value="OGG67271.1"/>
    <property type="molecule type" value="Genomic_DNA"/>
</dbReference>
<proteinExistence type="predicted"/>
<feature type="transmembrane region" description="Helical" evidence="1">
    <location>
        <begin position="6"/>
        <end position="23"/>
    </location>
</feature>
<feature type="transmembrane region" description="Helical" evidence="1">
    <location>
        <begin position="124"/>
        <end position="141"/>
    </location>
</feature>
<evidence type="ECO:0000313" key="3">
    <source>
        <dbReference type="Proteomes" id="UP000178572"/>
    </source>
</evidence>
<organism evidence="2 3">
    <name type="scientific">Candidatus Kaiserbacteria bacterium RIFCSPHIGHO2_02_FULL_59_21</name>
    <dbReference type="NCBI Taxonomy" id="1798500"/>
    <lineage>
        <taxon>Bacteria</taxon>
        <taxon>Candidatus Kaiseribacteriota</taxon>
    </lineage>
</organism>
<feature type="transmembrane region" description="Helical" evidence="1">
    <location>
        <begin position="80"/>
        <end position="112"/>
    </location>
</feature>
<evidence type="ECO:0008006" key="4">
    <source>
        <dbReference type="Google" id="ProtNLM"/>
    </source>
</evidence>
<dbReference type="InterPro" id="IPR019629">
    <property type="entry name" value="Uncharacterised_HI1736/YgjV"/>
</dbReference>
<keyword evidence="1" id="KW-0812">Transmembrane</keyword>